<organism evidence="2 3">
    <name type="scientific">Aphis craccivora</name>
    <name type="common">Cowpea aphid</name>
    <dbReference type="NCBI Taxonomy" id="307492"/>
    <lineage>
        <taxon>Eukaryota</taxon>
        <taxon>Metazoa</taxon>
        <taxon>Ecdysozoa</taxon>
        <taxon>Arthropoda</taxon>
        <taxon>Hexapoda</taxon>
        <taxon>Insecta</taxon>
        <taxon>Pterygota</taxon>
        <taxon>Neoptera</taxon>
        <taxon>Paraneoptera</taxon>
        <taxon>Hemiptera</taxon>
        <taxon>Sternorrhyncha</taxon>
        <taxon>Aphidomorpha</taxon>
        <taxon>Aphidoidea</taxon>
        <taxon>Aphididae</taxon>
        <taxon>Aphidini</taxon>
        <taxon>Aphis</taxon>
        <taxon>Aphis</taxon>
    </lineage>
</organism>
<dbReference type="EMBL" id="VUJU01004355">
    <property type="protein sequence ID" value="KAF0754644.1"/>
    <property type="molecule type" value="Genomic_DNA"/>
</dbReference>
<accession>A0A6G0YFA4</accession>
<comment type="caution">
    <text evidence="2">The sequence shown here is derived from an EMBL/GenBank/DDBJ whole genome shotgun (WGS) entry which is preliminary data.</text>
</comment>
<name>A0A6G0YFA4_APHCR</name>
<evidence type="ECO:0000256" key="1">
    <source>
        <dbReference type="SAM" id="MobiDB-lite"/>
    </source>
</evidence>
<gene>
    <name evidence="2" type="ORF">FWK35_00027036</name>
</gene>
<protein>
    <submittedName>
        <fullName evidence="2">Uncharacterized protein</fullName>
    </submittedName>
</protein>
<sequence length="281" mass="30429">MCTPGTTAHTGNIGADGFRVRASTDGLRQAASADESRMNGVRPALGGDNDVRDGQAAAAAAAAGRGALTRRRRRARVCVSLLPCECVRVRVYAASAAEFVRPCVCARGASAVRGTYCACVSRVKSSERRREPFARRRGGGIQSVVRRSVKPIMRRPRRLVPGIEAIGAPSSHSSRCFRIAYRRGNDNNLYYFSEHRTPQRTAPPAHRPASPSSADGFPAIERHHIIIIIALPGSPPPPPLREPTITTLLLKTYIVPVTTSSFRVVRRRRGELPEAASRSCS</sequence>
<keyword evidence="3" id="KW-1185">Reference proteome</keyword>
<reference evidence="2 3" key="1">
    <citation type="submission" date="2019-08" db="EMBL/GenBank/DDBJ databases">
        <title>Whole genome of Aphis craccivora.</title>
        <authorList>
            <person name="Voronova N.V."/>
            <person name="Shulinski R.S."/>
            <person name="Bandarenka Y.V."/>
            <person name="Zhorov D.G."/>
            <person name="Warner D."/>
        </authorList>
    </citation>
    <scope>NUCLEOTIDE SEQUENCE [LARGE SCALE GENOMIC DNA]</scope>
    <source>
        <strain evidence="2">180601</strain>
        <tissue evidence="2">Whole Body</tissue>
    </source>
</reference>
<dbReference type="AlphaFoldDB" id="A0A6G0YFA4"/>
<evidence type="ECO:0000313" key="3">
    <source>
        <dbReference type="Proteomes" id="UP000478052"/>
    </source>
</evidence>
<feature type="region of interest" description="Disordered" evidence="1">
    <location>
        <begin position="29"/>
        <end position="49"/>
    </location>
</feature>
<dbReference type="Proteomes" id="UP000478052">
    <property type="component" value="Unassembled WGS sequence"/>
</dbReference>
<evidence type="ECO:0000313" key="2">
    <source>
        <dbReference type="EMBL" id="KAF0754644.1"/>
    </source>
</evidence>
<proteinExistence type="predicted"/>